<organism evidence="4 5">
    <name type="scientific">Blastococcus mobilis</name>
    <dbReference type="NCBI Taxonomy" id="1938746"/>
    <lineage>
        <taxon>Bacteria</taxon>
        <taxon>Bacillati</taxon>
        <taxon>Actinomycetota</taxon>
        <taxon>Actinomycetes</taxon>
        <taxon>Geodermatophilales</taxon>
        <taxon>Geodermatophilaceae</taxon>
        <taxon>Blastococcus</taxon>
    </lineage>
</organism>
<feature type="compositionally biased region" description="Pro residues" evidence="3">
    <location>
        <begin position="14"/>
        <end position="39"/>
    </location>
</feature>
<dbReference type="InterPro" id="IPR029045">
    <property type="entry name" value="ClpP/crotonase-like_dom_sf"/>
</dbReference>
<dbReference type="EMBL" id="FZNO01000020">
    <property type="protein sequence ID" value="SNR70534.1"/>
    <property type="molecule type" value="Genomic_DNA"/>
</dbReference>
<gene>
    <name evidence="4" type="ORF">SAMN06272737_12033</name>
</gene>
<dbReference type="PANTHER" id="PTHR10381:SF11">
    <property type="entry name" value="ATP-DEPENDENT CLP PROTEASE PROTEOLYTIC SUBUNIT, MITOCHONDRIAL"/>
    <property type="match status" value="1"/>
</dbReference>
<dbReference type="SUPFAM" id="SSF52096">
    <property type="entry name" value="ClpP/crotonase"/>
    <property type="match status" value="1"/>
</dbReference>
<keyword evidence="5" id="KW-1185">Reference proteome</keyword>
<feature type="region of interest" description="Disordered" evidence="3">
    <location>
        <begin position="1"/>
        <end position="39"/>
    </location>
</feature>
<dbReference type="GO" id="GO:0009368">
    <property type="term" value="C:endopeptidase Clp complex"/>
    <property type="evidence" value="ECO:0007669"/>
    <property type="project" value="TreeGrafter"/>
</dbReference>
<evidence type="ECO:0000256" key="2">
    <source>
        <dbReference type="RuleBase" id="RU003567"/>
    </source>
</evidence>
<dbReference type="AlphaFoldDB" id="A0A238YIS3"/>
<proteinExistence type="inferred from homology"/>
<name>A0A238YIS3_9ACTN</name>
<accession>A0A238YIS3</accession>
<evidence type="ECO:0000313" key="5">
    <source>
        <dbReference type="Proteomes" id="UP000198403"/>
    </source>
</evidence>
<comment type="similarity">
    <text evidence="1 2">Belongs to the peptidase S14 family.</text>
</comment>
<evidence type="ECO:0000256" key="1">
    <source>
        <dbReference type="ARBA" id="ARBA00007039"/>
    </source>
</evidence>
<dbReference type="PRINTS" id="PR00127">
    <property type="entry name" value="CLPPROTEASEP"/>
</dbReference>
<dbReference type="GO" id="GO:0004252">
    <property type="term" value="F:serine-type endopeptidase activity"/>
    <property type="evidence" value="ECO:0007669"/>
    <property type="project" value="InterPro"/>
</dbReference>
<dbReference type="InterPro" id="IPR023562">
    <property type="entry name" value="ClpP/TepA"/>
</dbReference>
<evidence type="ECO:0000313" key="4">
    <source>
        <dbReference type="EMBL" id="SNR70534.1"/>
    </source>
</evidence>
<dbReference type="Proteomes" id="UP000198403">
    <property type="component" value="Unassembled WGS sequence"/>
</dbReference>
<dbReference type="Pfam" id="PF00574">
    <property type="entry name" value="CLP_protease"/>
    <property type="match status" value="1"/>
</dbReference>
<dbReference type="RefSeq" id="WP_217899356.1">
    <property type="nucleotide sequence ID" value="NZ_FZNO01000020.1"/>
</dbReference>
<dbReference type="GO" id="GO:0006515">
    <property type="term" value="P:protein quality control for misfolded or incompletely synthesized proteins"/>
    <property type="evidence" value="ECO:0007669"/>
    <property type="project" value="TreeGrafter"/>
</dbReference>
<keyword evidence="4" id="KW-0378">Hydrolase</keyword>
<protein>
    <recommendedName>
        <fullName evidence="2">ATP-dependent Clp protease proteolytic subunit</fullName>
    </recommendedName>
</protein>
<evidence type="ECO:0000256" key="3">
    <source>
        <dbReference type="SAM" id="MobiDB-lite"/>
    </source>
</evidence>
<reference evidence="4 5" key="1">
    <citation type="submission" date="2017-06" db="EMBL/GenBank/DDBJ databases">
        <authorList>
            <person name="Kim H.J."/>
            <person name="Triplett B.A."/>
        </authorList>
    </citation>
    <scope>NUCLEOTIDE SEQUENCE [LARGE SCALE GENOMIC DNA]</scope>
    <source>
        <strain evidence="4 5">DSM 44272</strain>
    </source>
</reference>
<keyword evidence="4" id="KW-0645">Protease</keyword>
<feature type="compositionally biased region" description="Polar residues" evidence="3">
    <location>
        <begin position="1"/>
        <end position="10"/>
    </location>
</feature>
<dbReference type="Gene3D" id="3.90.226.10">
    <property type="entry name" value="2-enoyl-CoA Hydratase, Chain A, domain 1"/>
    <property type="match status" value="1"/>
</dbReference>
<dbReference type="InterPro" id="IPR001907">
    <property type="entry name" value="ClpP"/>
</dbReference>
<dbReference type="GO" id="GO:0004176">
    <property type="term" value="F:ATP-dependent peptidase activity"/>
    <property type="evidence" value="ECO:0007669"/>
    <property type="project" value="InterPro"/>
</dbReference>
<dbReference type="GO" id="GO:0051117">
    <property type="term" value="F:ATPase binding"/>
    <property type="evidence" value="ECO:0007669"/>
    <property type="project" value="TreeGrafter"/>
</dbReference>
<dbReference type="PANTHER" id="PTHR10381">
    <property type="entry name" value="ATP-DEPENDENT CLP PROTEASE PROTEOLYTIC SUBUNIT"/>
    <property type="match status" value="1"/>
</dbReference>
<sequence>MSASMGTDATGTWPPLPPSPPDPPFPRHTPWLPEPRPVGPGPVSASAALLVGAPDWLGERLLDQRVVALAGELDADTANHTVAALALLDAEGDDPVRLRLSGVSADLDTALPILDALDLMTVPVHATCVGTLTGAAVALLAVADHRTAGPHALLQLTEPRASGGIASWEVEARAAEHAGRLRRFQERLAEACGRPVEQVASDMRSGRLFSATEARDYGLVDLTAPPRRRPAGPDR</sequence>